<evidence type="ECO:0000259" key="1">
    <source>
        <dbReference type="Pfam" id="PF08751"/>
    </source>
</evidence>
<evidence type="ECO:0000313" key="2">
    <source>
        <dbReference type="EMBL" id="MBE0459894.1"/>
    </source>
</evidence>
<dbReference type="InterPro" id="IPR027417">
    <property type="entry name" value="P-loop_NTPase"/>
</dbReference>
<dbReference type="NCBIfam" id="TIGR02686">
    <property type="entry name" value="relax_trwC"/>
    <property type="match status" value="1"/>
</dbReference>
<organism evidence="2 3">
    <name type="scientific">Pseudoalteromonas prydzensis</name>
    <dbReference type="NCBI Taxonomy" id="182141"/>
    <lineage>
        <taxon>Bacteria</taxon>
        <taxon>Pseudomonadati</taxon>
        <taxon>Pseudomonadota</taxon>
        <taxon>Gammaproteobacteria</taxon>
        <taxon>Alteromonadales</taxon>
        <taxon>Pseudoalteromonadaceae</taxon>
        <taxon>Pseudoalteromonas</taxon>
    </lineage>
</organism>
<dbReference type="InterPro" id="IPR014059">
    <property type="entry name" value="TraI/TrwC_relax"/>
</dbReference>
<dbReference type="Gene3D" id="2.30.30.940">
    <property type="match status" value="1"/>
</dbReference>
<dbReference type="Pfam" id="PF08751">
    <property type="entry name" value="TrwC"/>
    <property type="match status" value="1"/>
</dbReference>
<accession>A0ABR9FSV1</accession>
<keyword evidence="3" id="KW-1185">Reference proteome</keyword>
<gene>
    <name evidence="2" type="ORF">EI167_21220</name>
</gene>
<dbReference type="RefSeq" id="WP_192543196.1">
    <property type="nucleotide sequence ID" value="NZ_JBQQIQ010000001.1"/>
</dbReference>
<dbReference type="NCBIfam" id="NF041492">
    <property type="entry name" value="MobF"/>
    <property type="match status" value="1"/>
</dbReference>
<sequence>MLTVSPIRNVKYYSELAKEDYYLDGGEPNGVWAGKARKLLDLSGEVETEEYINIMHGYSPCKKYELCQNSGANRRFGWDLTFSSPKSVSVAWARAGLSLKADIQKAHFGAVKSALSFLENNAAVTRRNKSGQIREKVTGLIAATFEHATSRAQDPQLHTHCLIANAAPRVDGSWGTLDSRELYLWHKAAGTFYRAELAAQLKELGFEITKDGEMFKLPLVPEKICEYYSKRGAMIKEELVKYGNAKSCSKAGDIASLSTRVIKEAVNRKELYTSWCAELDNLNFTENHLLSHLSKVHSHDHWLNEIAKSQELLTLNVLEDKVSQSNSTFRLQDIYKAAAEIAQTTGDGGEGVNNIVSKFIKLDDCISLGIDHKNNSIYTTQAIIDNEQAMISGAKKLRNFKHFEVEPIVIENAISAKSFPLTEEQKEAVLSACQNNAFDIIQGSAGAGKSALMDCVSKAYKNSNYNVIGCAIAKSAANNLAAEANIETFTIAKLLKNNSLTQNSVLIVDEAGQVSSKDLRKLIDLTKATNSKLILVGEDKQLDAIEHGGSLKYLSQPEVLGTTRVETIKRQREPWARQVVADFRDGKAEAALHNLNVKGLLHFADDSEKAKTLLVEKWNKYRQSNPNKQSIVLAQRWSDVNQLNAKMRSILQTEGSIDKREVIANCFVSGKVFTNHFAIGERVRLTKNDYVRGLSNGDLGNIYDIYTKPDGSHNFKVKLDNGKKVTLNT</sequence>
<dbReference type="EMBL" id="RRZA01000135">
    <property type="protein sequence ID" value="MBE0459894.1"/>
    <property type="molecule type" value="Genomic_DNA"/>
</dbReference>
<dbReference type="InterPro" id="IPR014862">
    <property type="entry name" value="TrwC"/>
</dbReference>
<name>A0ABR9FSV1_9GAMM</name>
<dbReference type="SUPFAM" id="SSF52540">
    <property type="entry name" value="P-loop containing nucleoside triphosphate hydrolases"/>
    <property type="match status" value="2"/>
</dbReference>
<evidence type="ECO:0000313" key="3">
    <source>
        <dbReference type="Proteomes" id="UP000707245"/>
    </source>
</evidence>
<protein>
    <submittedName>
        <fullName evidence="2">Relaxase domain-containing protein</fullName>
    </submittedName>
</protein>
<dbReference type="SUPFAM" id="SSF55464">
    <property type="entry name" value="Origin of replication-binding domain, RBD-like"/>
    <property type="match status" value="1"/>
</dbReference>
<dbReference type="Proteomes" id="UP000707245">
    <property type="component" value="Unassembled WGS sequence"/>
</dbReference>
<comment type="caution">
    <text evidence="2">The sequence shown here is derived from an EMBL/GenBank/DDBJ whole genome shotgun (WGS) entry which is preliminary data.</text>
</comment>
<reference evidence="2 3" key="1">
    <citation type="submission" date="2020-07" db="EMBL/GenBank/DDBJ databases">
        <title>Halophilic bacteria isolated from french cheeses.</title>
        <authorList>
            <person name="Kothe C.I."/>
            <person name="Farah-Kraiem B."/>
            <person name="Renault P."/>
            <person name="Dridi B."/>
        </authorList>
    </citation>
    <scope>NUCLEOTIDE SEQUENCE [LARGE SCALE GENOMIC DNA]</scope>
    <source>
        <strain evidence="2 3">FME14</strain>
    </source>
</reference>
<dbReference type="Pfam" id="PF13604">
    <property type="entry name" value="AAA_30"/>
    <property type="match status" value="1"/>
</dbReference>
<dbReference type="Gene3D" id="3.40.50.300">
    <property type="entry name" value="P-loop containing nucleotide triphosphate hydrolases"/>
    <property type="match status" value="1"/>
</dbReference>
<proteinExistence type="predicted"/>
<feature type="domain" description="TrwC relaxase" evidence="1">
    <location>
        <begin position="10"/>
        <end position="281"/>
    </location>
</feature>